<accession>A0ACC3YJE2</accession>
<organism evidence="1 2">
    <name type="scientific">Colletotrichum truncatum</name>
    <name type="common">Anthracnose fungus</name>
    <name type="synonym">Colletotrichum capsici</name>
    <dbReference type="NCBI Taxonomy" id="5467"/>
    <lineage>
        <taxon>Eukaryota</taxon>
        <taxon>Fungi</taxon>
        <taxon>Dikarya</taxon>
        <taxon>Ascomycota</taxon>
        <taxon>Pezizomycotina</taxon>
        <taxon>Sordariomycetes</taxon>
        <taxon>Hypocreomycetidae</taxon>
        <taxon>Glomerellales</taxon>
        <taxon>Glomerellaceae</taxon>
        <taxon>Colletotrichum</taxon>
        <taxon>Colletotrichum truncatum species complex</taxon>
    </lineage>
</organism>
<dbReference type="Proteomes" id="UP000805649">
    <property type="component" value="Unassembled WGS sequence"/>
</dbReference>
<proteinExistence type="predicted"/>
<name>A0ACC3YJE2_COLTU</name>
<evidence type="ECO:0000313" key="2">
    <source>
        <dbReference type="Proteomes" id="UP000805649"/>
    </source>
</evidence>
<gene>
    <name evidence="1" type="ORF">CTRU02_212979</name>
</gene>
<dbReference type="EMBL" id="VUJX02000009">
    <property type="protein sequence ID" value="KAL0932026.1"/>
    <property type="molecule type" value="Genomic_DNA"/>
</dbReference>
<reference evidence="1 2" key="1">
    <citation type="journal article" date="2020" name="Phytopathology">
        <title>Genome Sequence Resources of Colletotrichum truncatum, C. plurivorum, C. musicola, and C. sojae: Four Species Pathogenic to Soybean (Glycine max).</title>
        <authorList>
            <person name="Rogerio F."/>
            <person name="Boufleur T.R."/>
            <person name="Ciampi-Guillardi M."/>
            <person name="Sukno S.A."/>
            <person name="Thon M.R."/>
            <person name="Massola Junior N.S."/>
            <person name="Baroncelli R."/>
        </authorList>
    </citation>
    <scope>NUCLEOTIDE SEQUENCE [LARGE SCALE GENOMIC DNA]</scope>
    <source>
        <strain evidence="1 2">CMES1059</strain>
    </source>
</reference>
<keyword evidence="2" id="KW-1185">Reference proteome</keyword>
<protein>
    <submittedName>
        <fullName evidence="1">Het domain-containing protein</fullName>
    </submittedName>
</protein>
<comment type="caution">
    <text evidence="1">The sequence shown here is derived from an EMBL/GenBank/DDBJ whole genome shotgun (WGS) entry which is preliminary data.</text>
</comment>
<sequence length="550" mass="63046">MRLLNIETRELEEYFDNFPAYAILSHTWGAEEITLQDLKHPDHIKKRGYVKLNGFCVLAAKLGYKYVWIDTCCIDKTNSAELSEAINSMFRWYADAPVCCAYLEDVTEGGHQQSEAQFRSSRWFTRGWTLQELIAPQRVDFYDSTWSCFGDRHSLAETIKAITNIPISYLCNHLTFRSAMFAERMSWAANRVTTKVEDKAYSLLGIFDVNMPLLYGEGNRAFERLQLELMKQTTDQSILAWSPSVSTLEFCVINDLVLKLTLMGVVPESREESASQDQTESSHGSSNDRFLARSPKDFSCWIGISAAPVGQASSVLEMTGRGLRVTLPLFQLGTRIYGVLNCQVGTDFRLLIAIPLKSSYHNDEYTRQQEPPFLLNLPWHTTQQIRYRTIHIKRMKLPSNTNYPLWNSGFVCGYVRLQTSKMLPERLVEVMPRSAYNEQWNSICPVADSQKRWRRVLLHYKKHGTIEEGFVVVLEQRPYLSAVFSFQMIPPPFVCRIVHKPSNQSLMEMTKDLDLSEAKSNLLMEDGLREVTLASRISSLGPAQDTERQD</sequence>
<evidence type="ECO:0000313" key="1">
    <source>
        <dbReference type="EMBL" id="KAL0932026.1"/>
    </source>
</evidence>